<feature type="compositionally biased region" description="Low complexity" evidence="1">
    <location>
        <begin position="1176"/>
        <end position="1185"/>
    </location>
</feature>
<evidence type="ECO:0000313" key="4">
    <source>
        <dbReference type="Proteomes" id="UP000186601"/>
    </source>
</evidence>
<evidence type="ECO:0000313" key="3">
    <source>
        <dbReference type="EMBL" id="PSR73700.1"/>
    </source>
</evidence>
<dbReference type="GO" id="GO:0005737">
    <property type="term" value="C:cytoplasm"/>
    <property type="evidence" value="ECO:0007669"/>
    <property type="project" value="TreeGrafter"/>
</dbReference>
<feature type="compositionally biased region" description="Low complexity" evidence="1">
    <location>
        <begin position="1287"/>
        <end position="1309"/>
    </location>
</feature>
<evidence type="ECO:0000259" key="2">
    <source>
        <dbReference type="PROSITE" id="PS50010"/>
    </source>
</evidence>
<dbReference type="InterPro" id="IPR035899">
    <property type="entry name" value="DBL_dom_sf"/>
</dbReference>
<feature type="region of interest" description="Disordered" evidence="1">
    <location>
        <begin position="120"/>
        <end position="196"/>
    </location>
</feature>
<reference evidence="3 4" key="1">
    <citation type="submission" date="2018-02" db="EMBL/GenBank/DDBJ databases">
        <title>Genome sequence of the basidiomycete white-rot fungus Phlebia centrifuga.</title>
        <authorList>
            <person name="Granchi Z."/>
            <person name="Peng M."/>
            <person name="de Vries R.P."/>
            <person name="Hilden K."/>
            <person name="Makela M.R."/>
            <person name="Grigoriev I."/>
            <person name="Riley R."/>
        </authorList>
    </citation>
    <scope>NUCLEOTIDE SEQUENCE [LARGE SCALE GENOMIC DNA]</scope>
    <source>
        <strain evidence="3 4">FBCC195</strain>
    </source>
</reference>
<feature type="compositionally biased region" description="Polar residues" evidence="1">
    <location>
        <begin position="437"/>
        <end position="448"/>
    </location>
</feature>
<feature type="compositionally biased region" description="Polar residues" evidence="1">
    <location>
        <begin position="1312"/>
        <end position="1331"/>
    </location>
</feature>
<sequence length="1403" mass="151924">MEVLAAPTPMSISPSSSTYTLRKSRSLLARRISQARLSSETISSTLSLSSTAGLSSNPSVILSNATAVGISARATRGSSATLLPFVPLTPIMASPRMTPDIGSLPGPLVAVGVDSANGDNNSKSAADAPPSDYLTLGHPVSDGAAVKSSPLPPPSWTSTPPTPPLKGVTPPCDHSDANIAETSPTQVRTRSRSRTGHIRPASVAVFPIYRPPSPPPLCLFEPSPSAVPVLPIHSSSPPRPSSATVARKTSFTHYPMADPPQRRQSLPRNFGKFVDVTPSSNVALSIDMNEAHRGRAHDEILPPSVSRQHGERRGRNGNSSPLGASVIAREESTSSSKGRRMFILDDGEASEGDNDAQESELPVKETIAANDLAKVSSGATEVHGVLEWAGSRRYHALMELLVTEVGYLMDLRVLVSIYLAQLPSLTVSIPSLGLTRPSPSSRSISNLGLSRPFPSSRSSFLHGSSPHSGAGPGPPADGAISQKRRETSGDKEAEKDKENKHKGDKEKVRRALLSDREIQIVRRNCEQLLALHHRFVGLLRDAVEPLGFGSAFEQLPEGRKQEVSSISDTEVRVDQAVGLVAAVFSSQAPSFAIYESFCPRHNEAANLVRNLQEHYPVEWDAYEQRCSLHVAHEFELNAQASRHSPRPENHPPPAYNTRASVDSEARRKRRHSTSSVAILVPMSPIGGMPHTFSHLNIMSPTRSDPLPGHKRKASGGGANTNSQTGRLKFLDYLIKPVQRLCKYPLLLDQLRVKRIQPQPKCNVDVVEEASHAIRSVVGRVDQASELRAHLVKSELIASRLAASSLSSSVSTDGHDDRPTQLSLDFLRSLGPCFLSGALDVVYPQSGGNVRSKYLGAFLYAGGYFILSKVPKNGKTYDPKHWFALAGFEVIDEEEDDTCQLEKTIWMASIQDALSIRPSEWINEPVANLPVDARLFVPSNDEPIPEWLSHLPTIQSLSELDTPVNPNAPAPSLPSPRKLAKTISRVDGVGLRQEASNFTALSRRTSTSSVKAFFAPLSFDSRVTRPSSQIRQQVDHGLQDVLSDPFVTVRSQAHIRDEELFQVRKKPGNMSRSNSGLSITGAFTARRRYDSTVLAGLRRKTSLDGIPDITSDPEGAGRNTSAIMSRRPKSNSAKRMGKVPLSVVPSMSAAMTDVDGTQVVLSPEGSLEAPSPMTQCSSASSSNAGSVLPSPTDMTIALPLTSLTHHNSVRTPSTRQGEYRPKRARSMVDNVKYFFHSRSLSPAPSLQGSPKITMSSLETEDTAGGLVQWWRKGSLRRRVQSSPEVPIEESAPATPAASSEDSHSSSKLFSPAEQYTESPTASPDIEPQSTLRRSPFRRVAFSDATPIRRRSLFSSSSRSDFQPPLMDVPGLGHRPGLARSKTLKNIFNFQRSNSFSPHDLDSLP</sequence>
<dbReference type="PANTHER" id="PTHR45818">
    <property type="entry name" value="PROTEIN VAV"/>
    <property type="match status" value="1"/>
</dbReference>
<feature type="compositionally biased region" description="Basic and acidic residues" evidence="1">
    <location>
        <begin position="483"/>
        <end position="508"/>
    </location>
</feature>
<organism evidence="3 4">
    <name type="scientific">Hermanssonia centrifuga</name>
    <dbReference type="NCBI Taxonomy" id="98765"/>
    <lineage>
        <taxon>Eukaryota</taxon>
        <taxon>Fungi</taxon>
        <taxon>Dikarya</taxon>
        <taxon>Basidiomycota</taxon>
        <taxon>Agaricomycotina</taxon>
        <taxon>Agaricomycetes</taxon>
        <taxon>Polyporales</taxon>
        <taxon>Meruliaceae</taxon>
        <taxon>Hermanssonia</taxon>
    </lineage>
</organism>
<feature type="region of interest" description="Disordered" evidence="1">
    <location>
        <begin position="252"/>
        <end position="272"/>
    </location>
</feature>
<dbReference type="GO" id="GO:0005085">
    <property type="term" value="F:guanyl-nucleotide exchange factor activity"/>
    <property type="evidence" value="ECO:0007669"/>
    <property type="project" value="InterPro"/>
</dbReference>
<dbReference type="InterPro" id="IPR000219">
    <property type="entry name" value="DH_dom"/>
</dbReference>
<accession>A0A2R6NMW8</accession>
<comment type="caution">
    <text evidence="3">The sequence shown here is derived from an EMBL/GenBank/DDBJ whole genome shotgun (WGS) entry which is preliminary data.</text>
</comment>
<proteinExistence type="predicted"/>
<feature type="region of interest" description="Disordered" evidence="1">
    <location>
        <begin position="1104"/>
        <end position="1135"/>
    </location>
</feature>
<feature type="domain" description="DH" evidence="2">
    <location>
        <begin position="392"/>
        <end position="783"/>
    </location>
</feature>
<name>A0A2R6NMW8_9APHY</name>
<dbReference type="EMBL" id="MLYV02001069">
    <property type="protein sequence ID" value="PSR73700.1"/>
    <property type="molecule type" value="Genomic_DNA"/>
</dbReference>
<dbReference type="PROSITE" id="PS50010">
    <property type="entry name" value="DH_2"/>
    <property type="match status" value="1"/>
</dbReference>
<feature type="compositionally biased region" description="Pro residues" evidence="1">
    <location>
        <begin position="150"/>
        <end position="164"/>
    </location>
</feature>
<dbReference type="Proteomes" id="UP000186601">
    <property type="component" value="Unassembled WGS sequence"/>
</dbReference>
<gene>
    <name evidence="3" type="ORF">PHLCEN_2v10619</name>
</gene>
<dbReference type="SUPFAM" id="SSF48065">
    <property type="entry name" value="DBL homology domain (DH-domain)"/>
    <property type="match status" value="1"/>
</dbReference>
<feature type="compositionally biased region" description="Polar residues" evidence="1">
    <location>
        <begin position="1200"/>
        <end position="1215"/>
    </location>
</feature>
<feature type="compositionally biased region" description="Low complexity" evidence="1">
    <location>
        <begin position="449"/>
        <end position="469"/>
    </location>
</feature>
<dbReference type="STRING" id="98765.A0A2R6NMW8"/>
<feature type="region of interest" description="Disordered" evidence="1">
    <location>
        <begin position="1351"/>
        <end position="1375"/>
    </location>
</feature>
<dbReference type="Pfam" id="PF00621">
    <property type="entry name" value="RhoGEF"/>
    <property type="match status" value="1"/>
</dbReference>
<feature type="region of interest" description="Disordered" evidence="1">
    <location>
        <begin position="430"/>
        <end position="508"/>
    </location>
</feature>
<feature type="region of interest" description="Disordered" evidence="1">
    <location>
        <begin position="1162"/>
        <end position="1222"/>
    </location>
</feature>
<feature type="region of interest" description="Disordered" evidence="1">
    <location>
        <begin position="694"/>
        <end position="721"/>
    </location>
</feature>
<evidence type="ECO:0000256" key="1">
    <source>
        <dbReference type="SAM" id="MobiDB-lite"/>
    </source>
</evidence>
<keyword evidence="4" id="KW-1185">Reference proteome</keyword>
<feature type="region of interest" description="Disordered" evidence="1">
    <location>
        <begin position="1277"/>
        <end position="1336"/>
    </location>
</feature>
<dbReference type="PANTHER" id="PTHR45818:SF3">
    <property type="entry name" value="PROTEIN VAV"/>
    <property type="match status" value="1"/>
</dbReference>
<feature type="region of interest" description="Disordered" evidence="1">
    <location>
        <begin position="639"/>
        <end position="676"/>
    </location>
</feature>
<dbReference type="Gene3D" id="1.20.900.10">
    <property type="entry name" value="Dbl homology (DH) domain"/>
    <property type="match status" value="1"/>
</dbReference>
<dbReference type="OrthoDB" id="1716625at2759"/>
<protein>
    <recommendedName>
        <fullName evidence="2">DH domain-containing protein</fullName>
    </recommendedName>
</protein>
<feature type="region of interest" description="Disordered" evidence="1">
    <location>
        <begin position="293"/>
        <end position="340"/>
    </location>
</feature>